<feature type="compositionally biased region" description="Basic and acidic residues" evidence="1">
    <location>
        <begin position="399"/>
        <end position="420"/>
    </location>
</feature>
<feature type="compositionally biased region" description="Basic and acidic residues" evidence="1">
    <location>
        <begin position="367"/>
        <end position="380"/>
    </location>
</feature>
<protein>
    <submittedName>
        <fullName evidence="3">Uncharacterized protein</fullName>
    </submittedName>
</protein>
<reference evidence="3" key="1">
    <citation type="submission" date="2022-11" db="UniProtKB">
        <authorList>
            <consortium name="WormBaseParasite"/>
        </authorList>
    </citation>
    <scope>IDENTIFICATION</scope>
</reference>
<feature type="compositionally biased region" description="Basic and acidic residues" evidence="1">
    <location>
        <begin position="1"/>
        <end position="41"/>
    </location>
</feature>
<feature type="compositionally biased region" description="Low complexity" evidence="1">
    <location>
        <begin position="43"/>
        <end position="57"/>
    </location>
</feature>
<accession>A0A915CJT2</accession>
<evidence type="ECO:0000256" key="1">
    <source>
        <dbReference type="SAM" id="MobiDB-lite"/>
    </source>
</evidence>
<name>A0A915CJT2_PARUN</name>
<organism evidence="2 3">
    <name type="scientific">Parascaris univalens</name>
    <name type="common">Nematode worm</name>
    <dbReference type="NCBI Taxonomy" id="6257"/>
    <lineage>
        <taxon>Eukaryota</taxon>
        <taxon>Metazoa</taxon>
        <taxon>Ecdysozoa</taxon>
        <taxon>Nematoda</taxon>
        <taxon>Chromadorea</taxon>
        <taxon>Rhabditida</taxon>
        <taxon>Spirurina</taxon>
        <taxon>Ascaridomorpha</taxon>
        <taxon>Ascaridoidea</taxon>
        <taxon>Ascarididae</taxon>
        <taxon>Parascaris</taxon>
    </lineage>
</organism>
<proteinExistence type="predicted"/>
<dbReference type="WBParaSite" id="PgR262_g001_t01">
    <property type="protein sequence ID" value="PgR262_g001_t01"/>
    <property type="gene ID" value="PgR262_g001"/>
</dbReference>
<dbReference type="AlphaFoldDB" id="A0A915CJT2"/>
<feature type="compositionally biased region" description="Basic and acidic residues" evidence="1">
    <location>
        <begin position="329"/>
        <end position="350"/>
    </location>
</feature>
<evidence type="ECO:0000313" key="3">
    <source>
        <dbReference type="WBParaSite" id="PgR262_g001_t01"/>
    </source>
</evidence>
<feature type="region of interest" description="Disordered" evidence="1">
    <location>
        <begin position="329"/>
        <end position="420"/>
    </location>
</feature>
<feature type="compositionally biased region" description="Polar residues" evidence="1">
    <location>
        <begin position="381"/>
        <end position="394"/>
    </location>
</feature>
<feature type="region of interest" description="Disordered" evidence="1">
    <location>
        <begin position="107"/>
        <end position="190"/>
    </location>
</feature>
<evidence type="ECO:0000313" key="2">
    <source>
        <dbReference type="Proteomes" id="UP000887569"/>
    </source>
</evidence>
<feature type="compositionally biased region" description="Basic and acidic residues" evidence="1">
    <location>
        <begin position="140"/>
        <end position="190"/>
    </location>
</feature>
<feature type="compositionally biased region" description="Basic and acidic residues" evidence="1">
    <location>
        <begin position="115"/>
        <end position="128"/>
    </location>
</feature>
<keyword evidence="2" id="KW-1185">Reference proteome</keyword>
<sequence length="445" mass="50992">SAKYEQKPAKTNDSHLRRKVSADEHLNERQREKIDNSKGHMQESGNESSSEKSYTSSDRTRNAAKKVTKDEKSSKFEKIFLLELEPELNQVDVRQNFEPLMKPVPFVPPLTVSDGGHHQDAHKVDHNDFSSAHPPQIHVDFGERRPTDDDRESERYSTKDEEQKQEPEKVLKPSKEGKREENVGGVEFEKQKPIQTIVEMFGGSVAHDRIDALSDDGNEGDSKGGQSLMSKRGVPAVAVKYVEAVNAAPVIKNRTSAYDELYFYDESLEEEVESENEDDRLHPEMKNQGNRVLTEDERYMSVRVVRNVREYVEKHDHDSSMMIKMLYEKNNAKHRDDKKTKKQEPKKKETGVQVYIEEDSKGANSIRQHDIKKQTKKSSEGGHQQSAKVTSNERNGGVVEKKNEETQVENKEFVDDEPKYHIKIKRVSQRRQIFESATAANASTQ</sequence>
<feature type="region of interest" description="Disordered" evidence="1">
    <location>
        <begin position="1"/>
        <end position="75"/>
    </location>
</feature>
<dbReference type="Proteomes" id="UP000887569">
    <property type="component" value="Unplaced"/>
</dbReference>